<name>A0A8T0T275_PANVG</name>
<evidence type="ECO:0000256" key="1">
    <source>
        <dbReference type="SAM" id="MobiDB-lite"/>
    </source>
</evidence>
<proteinExistence type="predicted"/>
<protein>
    <submittedName>
        <fullName evidence="3">Uncharacterized protein</fullName>
    </submittedName>
</protein>
<reference evidence="3" key="1">
    <citation type="submission" date="2020-05" db="EMBL/GenBank/DDBJ databases">
        <title>WGS assembly of Panicum virgatum.</title>
        <authorList>
            <person name="Lovell J.T."/>
            <person name="Jenkins J."/>
            <person name="Shu S."/>
            <person name="Juenger T.E."/>
            <person name="Schmutz J."/>
        </authorList>
    </citation>
    <scope>NUCLEOTIDE SEQUENCE</scope>
    <source>
        <strain evidence="3">AP13</strain>
    </source>
</reference>
<keyword evidence="4" id="KW-1185">Reference proteome</keyword>
<feature type="compositionally biased region" description="Basic and acidic residues" evidence="1">
    <location>
        <begin position="250"/>
        <end position="261"/>
    </location>
</feature>
<sequence>MNFIMIKLLSRFMKLSAITQGASARRWSPPDSPPKVLRLPRSDFPSARRLLARSAPTHLTSAPLQSIAEGPLPCELRLPTTDLGLHLPRSIPACMPNSPISRIWGALPGRRQRSPAACGEAAAVAGRVRGIGVGGGGGGWGLRRPAAGLGRAAAGGGARVRGPSRSRRRGRRVPGLGCHHEGGAAGGSGQRRGRSSSAPQAPRSPHAAKPPAAAKDWSVSARLENRRRRERGSGAERWLLYSSSRGRRERRAEADPSKGGEPKAQNLRMQR</sequence>
<organism evidence="3 4">
    <name type="scientific">Panicum virgatum</name>
    <name type="common">Blackwell switchgrass</name>
    <dbReference type="NCBI Taxonomy" id="38727"/>
    <lineage>
        <taxon>Eukaryota</taxon>
        <taxon>Viridiplantae</taxon>
        <taxon>Streptophyta</taxon>
        <taxon>Embryophyta</taxon>
        <taxon>Tracheophyta</taxon>
        <taxon>Spermatophyta</taxon>
        <taxon>Magnoliopsida</taxon>
        <taxon>Liliopsida</taxon>
        <taxon>Poales</taxon>
        <taxon>Poaceae</taxon>
        <taxon>PACMAD clade</taxon>
        <taxon>Panicoideae</taxon>
        <taxon>Panicodae</taxon>
        <taxon>Paniceae</taxon>
        <taxon>Panicinae</taxon>
        <taxon>Panicum</taxon>
        <taxon>Panicum sect. Hiantes</taxon>
    </lineage>
</organism>
<comment type="caution">
    <text evidence="3">The sequence shown here is derived from an EMBL/GenBank/DDBJ whole genome shotgun (WGS) entry which is preliminary data.</text>
</comment>
<gene>
    <name evidence="3" type="ORF">PVAP13_4NG115257</name>
</gene>
<dbReference type="EMBL" id="CM029044">
    <property type="protein sequence ID" value="KAG2605140.1"/>
    <property type="molecule type" value="Genomic_DNA"/>
</dbReference>
<evidence type="ECO:0000313" key="4">
    <source>
        <dbReference type="Proteomes" id="UP000823388"/>
    </source>
</evidence>
<evidence type="ECO:0000313" key="3">
    <source>
        <dbReference type="EMBL" id="KAG2605140.1"/>
    </source>
</evidence>
<feature type="compositionally biased region" description="Low complexity" evidence="1">
    <location>
        <begin position="195"/>
        <end position="214"/>
    </location>
</feature>
<dbReference type="AlphaFoldDB" id="A0A8T0T275"/>
<dbReference type="Proteomes" id="UP000823388">
    <property type="component" value="Chromosome 4N"/>
</dbReference>
<feature type="region of interest" description="Disordered" evidence="1">
    <location>
        <begin position="150"/>
        <end position="271"/>
    </location>
</feature>
<feature type="chain" id="PRO_5035825829" evidence="2">
    <location>
        <begin position="25"/>
        <end position="271"/>
    </location>
</feature>
<feature type="signal peptide" evidence="2">
    <location>
        <begin position="1"/>
        <end position="24"/>
    </location>
</feature>
<evidence type="ECO:0000256" key="2">
    <source>
        <dbReference type="SAM" id="SignalP"/>
    </source>
</evidence>
<feature type="compositionally biased region" description="Basic residues" evidence="1">
    <location>
        <begin position="162"/>
        <end position="172"/>
    </location>
</feature>
<keyword evidence="2" id="KW-0732">Signal</keyword>
<accession>A0A8T0T275</accession>